<dbReference type="PANTHER" id="PTHR10361">
    <property type="entry name" value="SODIUM-BILE ACID COTRANSPORTER"/>
    <property type="match status" value="1"/>
</dbReference>
<dbReference type="RefSeq" id="WP_307855216.1">
    <property type="nucleotide sequence ID" value="NZ_JAGINW010000001.1"/>
</dbReference>
<feature type="transmembrane region" description="Helical" evidence="5">
    <location>
        <begin position="262"/>
        <end position="283"/>
    </location>
</feature>
<keyword evidence="7" id="KW-1185">Reference proteome</keyword>
<evidence type="ECO:0000313" key="6">
    <source>
        <dbReference type="EMBL" id="MBP2324219.1"/>
    </source>
</evidence>
<feature type="transmembrane region" description="Helical" evidence="5">
    <location>
        <begin position="139"/>
        <end position="157"/>
    </location>
</feature>
<name>A0ABS4TJM7_9PSEU</name>
<accession>A0ABS4TJM7</accession>
<evidence type="ECO:0000256" key="3">
    <source>
        <dbReference type="ARBA" id="ARBA00022989"/>
    </source>
</evidence>
<evidence type="ECO:0000313" key="7">
    <source>
        <dbReference type="Proteomes" id="UP001519332"/>
    </source>
</evidence>
<evidence type="ECO:0000256" key="4">
    <source>
        <dbReference type="ARBA" id="ARBA00023136"/>
    </source>
</evidence>
<dbReference type="Pfam" id="PF01758">
    <property type="entry name" value="SBF"/>
    <property type="match status" value="1"/>
</dbReference>
<dbReference type="PANTHER" id="PTHR10361:SF24">
    <property type="entry name" value="P3 PROTEIN"/>
    <property type="match status" value="1"/>
</dbReference>
<feature type="transmembrane region" description="Helical" evidence="5">
    <location>
        <begin position="232"/>
        <end position="256"/>
    </location>
</feature>
<dbReference type="Gene3D" id="1.20.1530.20">
    <property type="match status" value="1"/>
</dbReference>
<feature type="transmembrane region" description="Helical" evidence="5">
    <location>
        <begin position="41"/>
        <end position="64"/>
    </location>
</feature>
<dbReference type="EMBL" id="JAGINW010000001">
    <property type="protein sequence ID" value="MBP2324219.1"/>
    <property type="molecule type" value="Genomic_DNA"/>
</dbReference>
<protein>
    <submittedName>
        <fullName evidence="6">BASS family bile acid:Na+ symporter</fullName>
    </submittedName>
</protein>
<reference evidence="6 7" key="1">
    <citation type="submission" date="2021-03" db="EMBL/GenBank/DDBJ databases">
        <title>Sequencing the genomes of 1000 actinobacteria strains.</title>
        <authorList>
            <person name="Klenk H.-P."/>
        </authorList>
    </citation>
    <scope>NUCLEOTIDE SEQUENCE [LARGE SCALE GENOMIC DNA]</scope>
    <source>
        <strain evidence="6 7">DSM 46670</strain>
    </source>
</reference>
<keyword evidence="2 5" id="KW-0812">Transmembrane</keyword>
<evidence type="ECO:0000256" key="5">
    <source>
        <dbReference type="SAM" id="Phobius"/>
    </source>
</evidence>
<keyword evidence="3 5" id="KW-1133">Transmembrane helix</keyword>
<comment type="subcellular location">
    <subcellularLocation>
        <location evidence="1">Membrane</location>
        <topology evidence="1">Multi-pass membrane protein</topology>
    </subcellularLocation>
</comment>
<dbReference type="InterPro" id="IPR038770">
    <property type="entry name" value="Na+/solute_symporter_sf"/>
</dbReference>
<proteinExistence type="predicted"/>
<feature type="transmembrane region" description="Helical" evidence="5">
    <location>
        <begin position="169"/>
        <end position="190"/>
    </location>
</feature>
<dbReference type="InterPro" id="IPR002657">
    <property type="entry name" value="BilAc:Na_symport/Acr3"/>
</dbReference>
<feature type="transmembrane region" description="Helical" evidence="5">
    <location>
        <begin position="6"/>
        <end position="29"/>
    </location>
</feature>
<feature type="transmembrane region" description="Helical" evidence="5">
    <location>
        <begin position="70"/>
        <end position="90"/>
    </location>
</feature>
<evidence type="ECO:0000256" key="2">
    <source>
        <dbReference type="ARBA" id="ARBA00022692"/>
    </source>
</evidence>
<dbReference type="InterPro" id="IPR004710">
    <property type="entry name" value="Bilac:Na_transpt"/>
</dbReference>
<feature type="transmembrane region" description="Helical" evidence="5">
    <location>
        <begin position="202"/>
        <end position="220"/>
    </location>
</feature>
<dbReference type="Proteomes" id="UP001519332">
    <property type="component" value="Unassembled WGS sequence"/>
</dbReference>
<gene>
    <name evidence="6" type="ORF">JOF56_004604</name>
</gene>
<keyword evidence="4 5" id="KW-0472">Membrane</keyword>
<feature type="transmembrane region" description="Helical" evidence="5">
    <location>
        <begin position="97"/>
        <end position="119"/>
    </location>
</feature>
<sequence>MTSSSVVTTVFLPIALGVIMLGLGMSLTVQDFKRVATVPKATLVALVCQVLLLPVICLGLILLFDLAPALAVGMMLLAASPGGTTANLFSHLAGGDVALNISLTAINAILAVVTMPIVVNLALSGFMEGGEELGLQFGKMLQVFAIVLVPVAIGMLVRRRFTAFADRTLKPLKLAAIIFMVATIAVAVFQERENIGGYLQDIGVLALLFCVISLSVGYAIPRLVRIERRQSIAISLEIGIHNSTLAIAIALSPSLLNNTQMAVPAAVYGVLMFIPAGVFSYWVSRKKTPAQAPATP</sequence>
<evidence type="ECO:0000256" key="1">
    <source>
        <dbReference type="ARBA" id="ARBA00004141"/>
    </source>
</evidence>
<organism evidence="6 7">
    <name type="scientific">Kibdelosporangium banguiense</name>
    <dbReference type="NCBI Taxonomy" id="1365924"/>
    <lineage>
        <taxon>Bacteria</taxon>
        <taxon>Bacillati</taxon>
        <taxon>Actinomycetota</taxon>
        <taxon>Actinomycetes</taxon>
        <taxon>Pseudonocardiales</taxon>
        <taxon>Pseudonocardiaceae</taxon>
        <taxon>Kibdelosporangium</taxon>
    </lineage>
</organism>
<comment type="caution">
    <text evidence="6">The sequence shown here is derived from an EMBL/GenBank/DDBJ whole genome shotgun (WGS) entry which is preliminary data.</text>
</comment>